<gene>
    <name evidence="1" type="ORF">IAB37_02250</name>
</gene>
<organism evidence="1 2">
    <name type="scientific">Candidatus Faecivivens stercoravium</name>
    <dbReference type="NCBI Taxonomy" id="2840803"/>
    <lineage>
        <taxon>Bacteria</taxon>
        <taxon>Bacillati</taxon>
        <taxon>Bacillota</taxon>
        <taxon>Clostridia</taxon>
        <taxon>Eubacteriales</taxon>
        <taxon>Oscillospiraceae</taxon>
        <taxon>Oscillospiraceae incertae sedis</taxon>
        <taxon>Candidatus Faecivivens</taxon>
    </lineage>
</organism>
<evidence type="ECO:0000313" key="2">
    <source>
        <dbReference type="Proteomes" id="UP000824241"/>
    </source>
</evidence>
<evidence type="ECO:0000313" key="1">
    <source>
        <dbReference type="EMBL" id="HIR60383.1"/>
    </source>
</evidence>
<sequence length="97" mass="11325">MTRTEGDNAQMQVLSHVEGQVNFTLENMNSIIDTFLVSGKVENLSRRTDFGREEYQTMNEIQQELILTRLSNDYIDDLILYFHNSDTVLSSQYELKK</sequence>
<dbReference type="AlphaFoldDB" id="A0A9D1J4E1"/>
<accession>A0A9D1J4E1</accession>
<comment type="caution">
    <text evidence="1">The sequence shown here is derived from an EMBL/GenBank/DDBJ whole genome shotgun (WGS) entry which is preliminary data.</text>
</comment>
<reference evidence="1" key="1">
    <citation type="submission" date="2020-10" db="EMBL/GenBank/DDBJ databases">
        <authorList>
            <person name="Gilroy R."/>
        </authorList>
    </citation>
    <scope>NUCLEOTIDE SEQUENCE</scope>
    <source>
        <strain evidence="1">CHK189-12415</strain>
    </source>
</reference>
<proteinExistence type="predicted"/>
<dbReference type="Proteomes" id="UP000824241">
    <property type="component" value="Unassembled WGS sequence"/>
</dbReference>
<dbReference type="EMBL" id="DVHA01000076">
    <property type="protein sequence ID" value="HIR60383.1"/>
    <property type="molecule type" value="Genomic_DNA"/>
</dbReference>
<protein>
    <submittedName>
        <fullName evidence="1">Uncharacterized protein</fullName>
    </submittedName>
</protein>
<name>A0A9D1J4E1_9FIRM</name>
<reference evidence="1" key="2">
    <citation type="journal article" date="2021" name="PeerJ">
        <title>Extensive microbial diversity within the chicken gut microbiome revealed by metagenomics and culture.</title>
        <authorList>
            <person name="Gilroy R."/>
            <person name="Ravi A."/>
            <person name="Getino M."/>
            <person name="Pursley I."/>
            <person name="Horton D.L."/>
            <person name="Alikhan N.F."/>
            <person name="Baker D."/>
            <person name="Gharbi K."/>
            <person name="Hall N."/>
            <person name="Watson M."/>
            <person name="Adriaenssens E.M."/>
            <person name="Foster-Nyarko E."/>
            <person name="Jarju S."/>
            <person name="Secka A."/>
            <person name="Antonio M."/>
            <person name="Oren A."/>
            <person name="Chaudhuri R.R."/>
            <person name="La Ragione R."/>
            <person name="Hildebrand F."/>
            <person name="Pallen M.J."/>
        </authorList>
    </citation>
    <scope>NUCLEOTIDE SEQUENCE</scope>
    <source>
        <strain evidence="1">CHK189-12415</strain>
    </source>
</reference>